<dbReference type="EMBL" id="BAABME010007853">
    <property type="protein sequence ID" value="GAA0171845.1"/>
    <property type="molecule type" value="Genomic_DNA"/>
</dbReference>
<dbReference type="InterPro" id="IPR008271">
    <property type="entry name" value="Ser/Thr_kinase_AS"/>
</dbReference>
<sequence length="337" mass="38199">MRRFRKLGLLGSGSYGNVHLAAETSDDDYSILPSSFTAVKSAKLHSLSAVFLSREKAFLDELLGSPFIIQGFGGDVSIEKGQKTCNLMMEYASGGTLRGLIKQKGGRMHEAEVACYTAMLLQGLSCVHEKGIVHCDMKPDNILVFPMKESDGILNHHLVKIADFGLAKKIWEKDMIGEPGRASSNRGALLYASPESIRLGYHSEGNDVWSLGCVVFEMLTGQPLWITRTEQELINKVTLERPEIPDYVSEIARDFLEKCLERQLHKRWTTRRLLRHPFIANNARHFRITDHLLRSNNPFGSDMIRRTNTFSDSYAYPQQQCFPYRPIIQQNKRFLMG</sequence>
<comment type="similarity">
    <text evidence="6">Belongs to the protein kinase superfamily.</text>
</comment>
<keyword evidence="9" id="KW-1185">Reference proteome</keyword>
<dbReference type="PROSITE" id="PS00108">
    <property type="entry name" value="PROTEIN_KINASE_ST"/>
    <property type="match status" value="1"/>
</dbReference>
<keyword evidence="1" id="KW-0808">Transferase</keyword>
<keyword evidence="4 5" id="KW-0067">ATP-binding</keyword>
<dbReference type="GO" id="GO:0005524">
    <property type="term" value="F:ATP binding"/>
    <property type="evidence" value="ECO:0007669"/>
    <property type="project" value="UniProtKB-UniRule"/>
</dbReference>
<dbReference type="InterPro" id="IPR011009">
    <property type="entry name" value="Kinase-like_dom_sf"/>
</dbReference>
<dbReference type="GO" id="GO:0007165">
    <property type="term" value="P:signal transduction"/>
    <property type="evidence" value="ECO:0007669"/>
    <property type="project" value="TreeGrafter"/>
</dbReference>
<dbReference type="InterPro" id="IPR017441">
    <property type="entry name" value="Protein_kinase_ATP_BS"/>
</dbReference>
<comment type="caution">
    <text evidence="8">The sequence shown here is derived from an EMBL/GenBank/DDBJ whole genome shotgun (WGS) entry which is preliminary data.</text>
</comment>
<feature type="binding site" evidence="5">
    <location>
        <position position="40"/>
    </location>
    <ligand>
        <name>ATP</name>
        <dbReference type="ChEBI" id="CHEBI:30616"/>
    </ligand>
</feature>
<dbReference type="Proteomes" id="UP001454036">
    <property type="component" value="Unassembled WGS sequence"/>
</dbReference>
<dbReference type="AlphaFoldDB" id="A0AAV3R9S0"/>
<dbReference type="Pfam" id="PF00069">
    <property type="entry name" value="Pkinase"/>
    <property type="match status" value="1"/>
</dbReference>
<dbReference type="SMART" id="SM00220">
    <property type="entry name" value="S_TKc"/>
    <property type="match status" value="1"/>
</dbReference>
<evidence type="ECO:0000256" key="4">
    <source>
        <dbReference type="ARBA" id="ARBA00022840"/>
    </source>
</evidence>
<evidence type="ECO:0000256" key="2">
    <source>
        <dbReference type="ARBA" id="ARBA00022741"/>
    </source>
</evidence>
<dbReference type="InterPro" id="IPR052751">
    <property type="entry name" value="Plant_MAPKKK"/>
</dbReference>
<dbReference type="PROSITE" id="PS50011">
    <property type="entry name" value="PROTEIN_KINASE_DOM"/>
    <property type="match status" value="1"/>
</dbReference>
<evidence type="ECO:0000313" key="8">
    <source>
        <dbReference type="EMBL" id="GAA0171845.1"/>
    </source>
</evidence>
<dbReference type="Gene3D" id="1.10.510.10">
    <property type="entry name" value="Transferase(Phosphotransferase) domain 1"/>
    <property type="match status" value="1"/>
</dbReference>
<evidence type="ECO:0000256" key="6">
    <source>
        <dbReference type="RuleBase" id="RU000304"/>
    </source>
</evidence>
<evidence type="ECO:0000313" key="9">
    <source>
        <dbReference type="Proteomes" id="UP001454036"/>
    </source>
</evidence>
<proteinExistence type="inferred from homology"/>
<dbReference type="InterPro" id="IPR000719">
    <property type="entry name" value="Prot_kinase_dom"/>
</dbReference>
<evidence type="ECO:0000256" key="5">
    <source>
        <dbReference type="PROSITE-ProRule" id="PRU10141"/>
    </source>
</evidence>
<evidence type="ECO:0000259" key="7">
    <source>
        <dbReference type="PROSITE" id="PS50011"/>
    </source>
</evidence>
<evidence type="ECO:0000256" key="3">
    <source>
        <dbReference type="ARBA" id="ARBA00022777"/>
    </source>
</evidence>
<dbReference type="PROSITE" id="PS00107">
    <property type="entry name" value="PROTEIN_KINASE_ATP"/>
    <property type="match status" value="1"/>
</dbReference>
<dbReference type="SUPFAM" id="SSF56112">
    <property type="entry name" value="Protein kinase-like (PK-like)"/>
    <property type="match status" value="1"/>
</dbReference>
<reference evidence="8 9" key="1">
    <citation type="submission" date="2024-01" db="EMBL/GenBank/DDBJ databases">
        <title>The complete chloroplast genome sequence of Lithospermum erythrorhizon: insights into the phylogenetic relationship among Boraginaceae species and the maternal lineages of purple gromwells.</title>
        <authorList>
            <person name="Okada T."/>
            <person name="Watanabe K."/>
        </authorList>
    </citation>
    <scope>NUCLEOTIDE SEQUENCE [LARGE SCALE GENOMIC DNA]</scope>
</reference>
<evidence type="ECO:0000256" key="1">
    <source>
        <dbReference type="ARBA" id="ARBA00022679"/>
    </source>
</evidence>
<keyword evidence="3" id="KW-0418">Kinase</keyword>
<protein>
    <recommendedName>
        <fullName evidence="7">Protein kinase domain-containing protein</fullName>
    </recommendedName>
</protein>
<keyword evidence="6" id="KW-0723">Serine/threonine-protein kinase</keyword>
<organism evidence="8 9">
    <name type="scientific">Lithospermum erythrorhizon</name>
    <name type="common">Purple gromwell</name>
    <name type="synonym">Lithospermum officinale var. erythrorhizon</name>
    <dbReference type="NCBI Taxonomy" id="34254"/>
    <lineage>
        <taxon>Eukaryota</taxon>
        <taxon>Viridiplantae</taxon>
        <taxon>Streptophyta</taxon>
        <taxon>Embryophyta</taxon>
        <taxon>Tracheophyta</taxon>
        <taxon>Spermatophyta</taxon>
        <taxon>Magnoliopsida</taxon>
        <taxon>eudicotyledons</taxon>
        <taxon>Gunneridae</taxon>
        <taxon>Pentapetalae</taxon>
        <taxon>asterids</taxon>
        <taxon>lamiids</taxon>
        <taxon>Boraginales</taxon>
        <taxon>Boraginaceae</taxon>
        <taxon>Boraginoideae</taxon>
        <taxon>Lithospermeae</taxon>
        <taxon>Lithospermum</taxon>
    </lineage>
</organism>
<dbReference type="PANTHER" id="PTHR48011:SF86">
    <property type="entry name" value="MITOGEN-ACTIVATED PROTEIN KINASE 4-LIKE"/>
    <property type="match status" value="1"/>
</dbReference>
<dbReference type="GO" id="GO:0004674">
    <property type="term" value="F:protein serine/threonine kinase activity"/>
    <property type="evidence" value="ECO:0007669"/>
    <property type="project" value="UniProtKB-KW"/>
</dbReference>
<keyword evidence="2 5" id="KW-0547">Nucleotide-binding</keyword>
<dbReference type="PANTHER" id="PTHR48011">
    <property type="entry name" value="CCR4-NOT TRANSCRIPTIONAL COMPLEX SUBUNIT CAF120-RELATED"/>
    <property type="match status" value="1"/>
</dbReference>
<feature type="domain" description="Protein kinase" evidence="7">
    <location>
        <begin position="4"/>
        <end position="279"/>
    </location>
</feature>
<name>A0AAV3R9S0_LITER</name>
<accession>A0AAV3R9S0</accession>
<gene>
    <name evidence="8" type="ORF">LIER_25784</name>
</gene>